<sequence length="110" mass="13243">MKQFLQQIQRKIRRKEEADLARAHFELEQAASAHRKSNQDQEQRIYKAALPSYHERVRRSFKYNQDSVLDHQTEKSSGHFLAPKIRLVIERFWKEFSFQLAKCQKIQSIL</sequence>
<accession>F0WCL3</accession>
<organism evidence="1">
    <name type="scientific">Albugo laibachii Nc14</name>
    <dbReference type="NCBI Taxonomy" id="890382"/>
    <lineage>
        <taxon>Eukaryota</taxon>
        <taxon>Sar</taxon>
        <taxon>Stramenopiles</taxon>
        <taxon>Oomycota</taxon>
        <taxon>Peronosporomycetes</taxon>
        <taxon>Albuginales</taxon>
        <taxon>Albuginaceae</taxon>
        <taxon>Albugo</taxon>
    </lineage>
</organism>
<dbReference type="EMBL" id="FR824104">
    <property type="protein sequence ID" value="CCA18930.1"/>
    <property type="molecule type" value="Genomic_DNA"/>
</dbReference>
<protein>
    <submittedName>
        <fullName evidence="1">AlNc14C59G4393 protein</fullName>
    </submittedName>
</protein>
<dbReference type="AlphaFoldDB" id="F0WCL3"/>
<reference evidence="1" key="1">
    <citation type="journal article" date="2011" name="PLoS Biol.">
        <title>Gene gain and loss during evolution of obligate parasitism in the white rust pathogen of Arabidopsis thaliana.</title>
        <authorList>
            <person name="Kemen E."/>
            <person name="Gardiner A."/>
            <person name="Schultz-Larsen T."/>
            <person name="Kemen A.C."/>
            <person name="Balmuth A.L."/>
            <person name="Robert-Seilaniantz A."/>
            <person name="Bailey K."/>
            <person name="Holub E."/>
            <person name="Studholme D.J."/>
            <person name="Maclean D."/>
            <person name="Jones J.D."/>
        </authorList>
    </citation>
    <scope>NUCLEOTIDE SEQUENCE</scope>
</reference>
<proteinExistence type="predicted"/>
<dbReference type="HOGENOM" id="CLU_2175766_0_0_1"/>
<gene>
    <name evidence="1" type="primary">AlNc14C59G4393</name>
    <name evidence="1" type="ORF">ALNC14_050730</name>
</gene>
<name>F0WCL3_9STRA</name>
<evidence type="ECO:0000313" key="1">
    <source>
        <dbReference type="EMBL" id="CCA18930.1"/>
    </source>
</evidence>
<reference evidence="1" key="2">
    <citation type="submission" date="2011-02" db="EMBL/GenBank/DDBJ databases">
        <authorList>
            <person name="MacLean D."/>
        </authorList>
    </citation>
    <scope>NUCLEOTIDE SEQUENCE</scope>
</reference>